<dbReference type="RefSeq" id="XP_003629431.2">
    <property type="nucleotide sequence ID" value="XM_003629383.3"/>
</dbReference>
<dbReference type="KEGG" id="mtr:11406103"/>
<accession>I3T8Y0</accession>
<sequence>MIENLQISGRMLPTWWENQLKMLKGIMKSSKKMLGALSMVKLHSLTEQIMLITEAMVLNNKQKVLNPEFNKIEDSIIHS</sequence>
<reference evidence="1" key="1">
    <citation type="submission" date="2012-05" db="EMBL/GenBank/DDBJ databases">
        <authorList>
            <person name="Krishnakumar V."/>
            <person name="Cheung F."/>
            <person name="Xiao Y."/>
            <person name="Chan A."/>
            <person name="Moskal W.A."/>
            <person name="Town C.D."/>
        </authorList>
    </citation>
    <scope>NUCLEOTIDE SEQUENCE</scope>
</reference>
<name>I3T8Y0_MEDTR</name>
<organism evidence="1">
    <name type="scientific">Medicago truncatula</name>
    <name type="common">Barrel medic</name>
    <name type="synonym">Medicago tribuloides</name>
    <dbReference type="NCBI Taxonomy" id="3880"/>
    <lineage>
        <taxon>Eukaryota</taxon>
        <taxon>Viridiplantae</taxon>
        <taxon>Streptophyta</taxon>
        <taxon>Embryophyta</taxon>
        <taxon>Tracheophyta</taxon>
        <taxon>Spermatophyta</taxon>
        <taxon>Magnoliopsida</taxon>
        <taxon>eudicotyledons</taxon>
        <taxon>Gunneridae</taxon>
        <taxon>Pentapetalae</taxon>
        <taxon>rosids</taxon>
        <taxon>fabids</taxon>
        <taxon>Fabales</taxon>
        <taxon>Fabaceae</taxon>
        <taxon>Papilionoideae</taxon>
        <taxon>50 kb inversion clade</taxon>
        <taxon>NPAAA clade</taxon>
        <taxon>Hologalegina</taxon>
        <taxon>IRL clade</taxon>
        <taxon>Trifolieae</taxon>
        <taxon>Medicago</taxon>
    </lineage>
</organism>
<dbReference type="EMBL" id="BT149178">
    <property type="protein sequence ID" value="AFK48972.1"/>
    <property type="molecule type" value="mRNA"/>
</dbReference>
<protein>
    <submittedName>
        <fullName evidence="1">Uncharacterized protein</fullName>
    </submittedName>
</protein>
<evidence type="ECO:0000313" key="1">
    <source>
        <dbReference type="EMBL" id="AFK48972.1"/>
    </source>
</evidence>
<proteinExistence type="evidence at transcript level"/>
<dbReference type="AlphaFoldDB" id="I3T8Y0"/>
<dbReference type="GeneID" id="11406103"/>
<dbReference type="OrthoDB" id="10498158at2759"/>